<proteinExistence type="predicted"/>
<dbReference type="EMBL" id="VEWN01000001">
    <property type="protein sequence ID" value="KAA1058218.1"/>
    <property type="molecule type" value="Genomic_DNA"/>
</dbReference>
<dbReference type="EMBL" id="JBJLSN010000006">
    <property type="protein sequence ID" value="MFL7900826.1"/>
    <property type="molecule type" value="Genomic_DNA"/>
</dbReference>
<dbReference type="Proteomes" id="UP001628281">
    <property type="component" value="Unassembled WGS sequence"/>
</dbReference>
<dbReference type="EMBL" id="CP032321">
    <property type="protein sequence ID" value="QCN94947.1"/>
    <property type="molecule type" value="Genomic_DNA"/>
</dbReference>
<reference evidence="4 11" key="5">
    <citation type="submission" date="2024-11" db="EMBL/GenBank/DDBJ databases">
        <title>Draft genome sequences of two bacteria associated to sugarcane roots in Colombia.</title>
        <authorList>
            <person name="Pardo-Diaz S."/>
            <person name="Masmela-Mendoza J."/>
            <person name="Delgadillo-Duran P."/>
            <person name="Bautista E.J."/>
            <person name="Rojas-Tapias D.F."/>
        </authorList>
    </citation>
    <scope>NUCLEOTIDE SEQUENCE [LARGE SCALE GENOMIC DNA]</scope>
    <source>
        <strain evidence="4 11">Ap18</strain>
    </source>
</reference>
<reference evidence="3 10" key="4">
    <citation type="submission" date="2019-07" db="EMBL/GenBank/DDBJ databases">
        <title>Genome sequencing of the stress-tolerant strain Azospirillum brasilense Az19.</title>
        <authorList>
            <person name="Maroniche G.A."/>
            <person name="Garcia J.E."/>
            <person name="Pagnussat L."/>
            <person name="Amenta M."/>
            <person name="Creus C.M."/>
        </authorList>
    </citation>
    <scope>NUCLEOTIDE SEQUENCE [LARGE SCALE GENOMIC DNA]</scope>
    <source>
        <strain evidence="3 10">Az19</strain>
    </source>
</reference>
<evidence type="ECO:0000313" key="7">
    <source>
        <dbReference type="Proteomes" id="UP000027186"/>
    </source>
</evidence>
<dbReference type="KEGG" id="abq:ABAZ39_02655"/>
<reference evidence="2 7" key="1">
    <citation type="journal article" date="2014" name="Genome Announc.">
        <title>Complete Genome Sequence of the Model Rhizosphere Strain Azospirillum brasilense Az39, Successfully Applied in Agriculture.</title>
        <authorList>
            <person name="Rivera D."/>
            <person name="Revale S."/>
            <person name="Molina R."/>
            <person name="Gualpa J."/>
            <person name="Puente M."/>
            <person name="Maroniche G."/>
            <person name="Paris G."/>
            <person name="Baker D."/>
            <person name="Clavijo B."/>
            <person name="McLay K."/>
            <person name="Spaepen S."/>
            <person name="Perticari A."/>
            <person name="Vazquez M."/>
            <person name="Wisniewski-Dye F."/>
            <person name="Watkins C."/>
            <person name="Martinez-Abarca F."/>
            <person name="Vanderleyden J."/>
            <person name="Cassan F."/>
        </authorList>
    </citation>
    <scope>NUCLEOTIDE SEQUENCE [LARGE SCALE GENOMIC DNA]</scope>
    <source>
        <strain evidence="2 7">Az39</strain>
    </source>
</reference>
<reference evidence="5 8" key="2">
    <citation type="submission" date="2018-01" db="EMBL/GenBank/DDBJ databases">
        <title>Whole genome sequence of Azospirillum brasilense REC3 isolated from strawberry roots.</title>
        <authorList>
            <person name="Fontana C.A."/>
            <person name="Salazar S.M."/>
            <person name="Bassi D."/>
            <person name="Puglisi E."/>
            <person name="Lovaisa N.C."/>
            <person name="Toffoli L.M."/>
            <person name="Pedraza R."/>
            <person name="Cocconcelli P.S."/>
        </authorList>
    </citation>
    <scope>NUCLEOTIDE SEQUENCE [LARGE SCALE GENOMIC DNA]</scope>
    <source>
        <strain evidence="5 8">REC3</strain>
    </source>
</reference>
<accession>A0A060DA48</accession>
<dbReference type="Proteomes" id="UP000236268">
    <property type="component" value="Unassembled WGS sequence"/>
</dbReference>
<feature type="compositionally biased region" description="Basic and acidic residues" evidence="1">
    <location>
        <begin position="165"/>
        <end position="176"/>
    </location>
</feature>
<evidence type="ECO:0000313" key="3">
    <source>
        <dbReference type="EMBL" id="KAA1058218.1"/>
    </source>
</evidence>
<dbReference type="Proteomes" id="UP000298595">
    <property type="component" value="Chromosome"/>
</dbReference>
<dbReference type="KEGG" id="aare:D3093_06555"/>
<dbReference type="OrthoDB" id="7303448at2"/>
<accession>A0A2K1G5I7</accession>
<dbReference type="RefSeq" id="WP_038526449.1">
    <property type="nucleotide sequence ID" value="NZ_CP007793.1"/>
</dbReference>
<dbReference type="AlphaFoldDB" id="A0A060DA48"/>
<evidence type="ECO:0000313" key="10">
    <source>
        <dbReference type="Proteomes" id="UP000325333"/>
    </source>
</evidence>
<evidence type="ECO:0000313" key="6">
    <source>
        <dbReference type="EMBL" id="QCN94947.1"/>
    </source>
</evidence>
<feature type="region of interest" description="Disordered" evidence="1">
    <location>
        <begin position="165"/>
        <end position="186"/>
    </location>
</feature>
<evidence type="ECO:0000256" key="1">
    <source>
        <dbReference type="SAM" id="MobiDB-lite"/>
    </source>
</evidence>
<evidence type="ECO:0000313" key="4">
    <source>
        <dbReference type="EMBL" id="MFL7900826.1"/>
    </source>
</evidence>
<dbReference type="Proteomes" id="UP000027186">
    <property type="component" value="Chromosome"/>
</dbReference>
<reference evidence="6 9" key="3">
    <citation type="submission" date="2018-09" db="EMBL/GenBank/DDBJ databases">
        <title>Whole genome based analysis of evolution and adaptive divergence in Indian and Brazilian strains of Azospirillum brasilense.</title>
        <authorList>
            <person name="Singh C."/>
            <person name="Tripathi A.K."/>
        </authorList>
    </citation>
    <scope>NUCLEOTIDE SEQUENCE [LARGE SCALE GENOMIC DNA]</scope>
    <source>
        <strain evidence="6 9">MTCC4035</strain>
    </source>
</reference>
<evidence type="ECO:0000313" key="9">
    <source>
        <dbReference type="Proteomes" id="UP000298595"/>
    </source>
</evidence>
<evidence type="ECO:0000313" key="5">
    <source>
        <dbReference type="EMBL" id="PNR00061.1"/>
    </source>
</evidence>
<name>A0A060DA48_9PROT</name>
<evidence type="ECO:0000313" key="8">
    <source>
        <dbReference type="Proteomes" id="UP000236268"/>
    </source>
</evidence>
<keyword evidence="11" id="KW-1185">Reference proteome</keyword>
<gene>
    <name evidence="2" type="ORF">ABAZ39_02655</name>
    <name evidence="4" type="ORF">ACJ41P_06805</name>
    <name evidence="5" type="ORF">C1S70_04230</name>
    <name evidence="6" type="ORF">D3093_06555</name>
    <name evidence="3" type="ORF">FH063_000418</name>
</gene>
<sequence>MNEVQNHEESTDAAVMGDDAESMAPVVTAILGTAIAAAAKRAGTADVAHGVIAGLRLLRSAAESEAGYTMGAAIDTAIRTRLLVENLSALRTTGSAPAPVPLPEPGPGVAIASAIFVSAAESCLTVNAHAEDNGPLEMAVFAFSTQLIQQLGGSPDWRDLMRELHRPSEPRDDRPVEALPDGNTIH</sequence>
<dbReference type="Proteomes" id="UP000325333">
    <property type="component" value="Unassembled WGS sequence"/>
</dbReference>
<evidence type="ECO:0000313" key="11">
    <source>
        <dbReference type="Proteomes" id="UP001628281"/>
    </source>
</evidence>
<evidence type="ECO:0000313" key="2">
    <source>
        <dbReference type="EMBL" id="AIB10936.1"/>
    </source>
</evidence>
<dbReference type="EMBL" id="CP007793">
    <property type="protein sequence ID" value="AIB10936.1"/>
    <property type="molecule type" value="Genomic_DNA"/>
</dbReference>
<protein>
    <submittedName>
        <fullName evidence="2">Uncharacterized protein</fullName>
    </submittedName>
</protein>
<organism evidence="2 7">
    <name type="scientific">Azospirillum argentinense</name>
    <dbReference type="NCBI Taxonomy" id="2970906"/>
    <lineage>
        <taxon>Bacteria</taxon>
        <taxon>Pseudomonadati</taxon>
        <taxon>Pseudomonadota</taxon>
        <taxon>Alphaproteobacteria</taxon>
        <taxon>Rhodospirillales</taxon>
        <taxon>Azospirillaceae</taxon>
        <taxon>Azospirillum</taxon>
    </lineage>
</organism>
<dbReference type="EMBL" id="POWG01000003">
    <property type="protein sequence ID" value="PNR00061.1"/>
    <property type="molecule type" value="Genomic_DNA"/>
</dbReference>